<evidence type="ECO:0000256" key="5">
    <source>
        <dbReference type="ARBA" id="ARBA00023004"/>
    </source>
</evidence>
<dbReference type="PANTHER" id="PTHR24305:SF187">
    <property type="entry name" value="P450, PUTATIVE (EUROFUNG)-RELATED"/>
    <property type="match status" value="1"/>
</dbReference>
<evidence type="ECO:0000256" key="1">
    <source>
        <dbReference type="ARBA" id="ARBA00001971"/>
    </source>
</evidence>
<dbReference type="InterPro" id="IPR002401">
    <property type="entry name" value="Cyt_P450_E_grp-I"/>
</dbReference>
<reference evidence="8" key="1">
    <citation type="submission" date="2021-03" db="EMBL/GenBank/DDBJ databases">
        <title>Comparative genomics and phylogenomic investigation of the class Geoglossomycetes provide insights into ecological specialization and systematics.</title>
        <authorList>
            <person name="Melie T."/>
            <person name="Pirro S."/>
            <person name="Miller A.N."/>
            <person name="Quandt A."/>
        </authorList>
    </citation>
    <scope>NUCLEOTIDE SEQUENCE</scope>
    <source>
        <strain evidence="8">GBOQ0MN5Z8</strain>
    </source>
</reference>
<proteinExistence type="inferred from homology"/>
<keyword evidence="6" id="KW-0503">Monooxygenase</keyword>
<comment type="similarity">
    <text evidence="2">Belongs to the cytochrome P450 family.</text>
</comment>
<dbReference type="InterPro" id="IPR001128">
    <property type="entry name" value="Cyt_P450"/>
</dbReference>
<comment type="cofactor">
    <cofactor evidence="1 7">
        <name>heme</name>
        <dbReference type="ChEBI" id="CHEBI:30413"/>
    </cofactor>
</comment>
<evidence type="ECO:0000256" key="7">
    <source>
        <dbReference type="PIRSR" id="PIRSR602401-1"/>
    </source>
</evidence>
<gene>
    <name evidence="8" type="ORF">FGG08_006459</name>
</gene>
<evidence type="ECO:0000256" key="6">
    <source>
        <dbReference type="ARBA" id="ARBA00023033"/>
    </source>
</evidence>
<dbReference type="AlphaFoldDB" id="A0A9P8I582"/>
<feature type="binding site" description="axial binding residue" evidence="7">
    <location>
        <position position="47"/>
    </location>
    <ligand>
        <name>heme</name>
        <dbReference type="ChEBI" id="CHEBI:30413"/>
    </ligand>
    <ligandPart>
        <name>Fe</name>
        <dbReference type="ChEBI" id="CHEBI:18248"/>
    </ligandPart>
</feature>
<evidence type="ECO:0000256" key="4">
    <source>
        <dbReference type="ARBA" id="ARBA00023002"/>
    </source>
</evidence>
<dbReference type="InterPro" id="IPR036396">
    <property type="entry name" value="Cyt_P450_sf"/>
</dbReference>
<dbReference type="InterPro" id="IPR050121">
    <property type="entry name" value="Cytochrome_P450_monoxygenase"/>
</dbReference>
<dbReference type="PRINTS" id="PR00463">
    <property type="entry name" value="EP450I"/>
</dbReference>
<protein>
    <recommendedName>
        <fullName evidence="10">Cytochrome P450</fullName>
    </recommendedName>
</protein>
<keyword evidence="3 7" id="KW-0479">Metal-binding</keyword>
<dbReference type="Proteomes" id="UP000698800">
    <property type="component" value="Unassembled WGS sequence"/>
</dbReference>
<evidence type="ECO:0000313" key="9">
    <source>
        <dbReference type="Proteomes" id="UP000698800"/>
    </source>
</evidence>
<organism evidence="8 9">
    <name type="scientific">Glutinoglossum americanum</name>
    <dbReference type="NCBI Taxonomy" id="1670608"/>
    <lineage>
        <taxon>Eukaryota</taxon>
        <taxon>Fungi</taxon>
        <taxon>Dikarya</taxon>
        <taxon>Ascomycota</taxon>
        <taxon>Pezizomycotina</taxon>
        <taxon>Geoglossomycetes</taxon>
        <taxon>Geoglossales</taxon>
        <taxon>Geoglossaceae</taxon>
        <taxon>Glutinoglossum</taxon>
    </lineage>
</organism>
<dbReference type="SUPFAM" id="SSF48264">
    <property type="entry name" value="Cytochrome P450"/>
    <property type="match status" value="1"/>
</dbReference>
<dbReference type="GO" id="GO:0016705">
    <property type="term" value="F:oxidoreductase activity, acting on paired donors, with incorporation or reduction of molecular oxygen"/>
    <property type="evidence" value="ECO:0007669"/>
    <property type="project" value="InterPro"/>
</dbReference>
<dbReference type="PANTHER" id="PTHR24305">
    <property type="entry name" value="CYTOCHROME P450"/>
    <property type="match status" value="1"/>
</dbReference>
<evidence type="ECO:0000256" key="3">
    <source>
        <dbReference type="ARBA" id="ARBA00022723"/>
    </source>
</evidence>
<evidence type="ECO:0000313" key="8">
    <source>
        <dbReference type="EMBL" id="KAH0536693.1"/>
    </source>
</evidence>
<dbReference type="OrthoDB" id="3945418at2759"/>
<evidence type="ECO:0008006" key="10">
    <source>
        <dbReference type="Google" id="ProtNLM"/>
    </source>
</evidence>
<dbReference type="Pfam" id="PF00067">
    <property type="entry name" value="p450"/>
    <property type="match status" value="1"/>
</dbReference>
<dbReference type="GO" id="GO:0020037">
    <property type="term" value="F:heme binding"/>
    <property type="evidence" value="ECO:0007669"/>
    <property type="project" value="InterPro"/>
</dbReference>
<dbReference type="GO" id="GO:0004497">
    <property type="term" value="F:monooxygenase activity"/>
    <property type="evidence" value="ECO:0007669"/>
    <property type="project" value="UniProtKB-KW"/>
</dbReference>
<sequence length="104" mass="11715">MGGGLNVKDPRYFERPDEFIPHRWTTKGHMVKDASAYFPFSIGSYDCVGKQLALMEIRQAIAQLITNFDLKLANPADVAWEHSGVDTFTLALPGLGVWFRARED</sequence>
<keyword evidence="4" id="KW-0560">Oxidoreductase</keyword>
<dbReference type="GO" id="GO:0005506">
    <property type="term" value="F:iron ion binding"/>
    <property type="evidence" value="ECO:0007669"/>
    <property type="project" value="InterPro"/>
</dbReference>
<accession>A0A9P8I582</accession>
<evidence type="ECO:0000256" key="2">
    <source>
        <dbReference type="ARBA" id="ARBA00010617"/>
    </source>
</evidence>
<keyword evidence="5 7" id="KW-0408">Iron</keyword>
<name>A0A9P8I582_9PEZI</name>
<comment type="caution">
    <text evidence="8">The sequence shown here is derived from an EMBL/GenBank/DDBJ whole genome shotgun (WGS) entry which is preliminary data.</text>
</comment>
<keyword evidence="9" id="KW-1185">Reference proteome</keyword>
<dbReference type="EMBL" id="JAGHQL010000186">
    <property type="protein sequence ID" value="KAH0536693.1"/>
    <property type="molecule type" value="Genomic_DNA"/>
</dbReference>
<keyword evidence="7" id="KW-0349">Heme</keyword>
<dbReference type="Gene3D" id="1.10.630.10">
    <property type="entry name" value="Cytochrome P450"/>
    <property type="match status" value="1"/>
</dbReference>